<gene>
    <name evidence="2" type="ORF">M407DRAFT_236495</name>
</gene>
<proteinExistence type="predicted"/>
<keyword evidence="1" id="KW-0732">Signal</keyword>
<evidence type="ECO:0000313" key="3">
    <source>
        <dbReference type="Proteomes" id="UP000054248"/>
    </source>
</evidence>
<organism evidence="2 3">
    <name type="scientific">Tulasnella calospora MUT 4182</name>
    <dbReference type="NCBI Taxonomy" id="1051891"/>
    <lineage>
        <taxon>Eukaryota</taxon>
        <taxon>Fungi</taxon>
        <taxon>Dikarya</taxon>
        <taxon>Basidiomycota</taxon>
        <taxon>Agaricomycotina</taxon>
        <taxon>Agaricomycetes</taxon>
        <taxon>Cantharellales</taxon>
        <taxon>Tulasnellaceae</taxon>
        <taxon>Tulasnella</taxon>
    </lineage>
</organism>
<accession>A0A0C3Q7Y1</accession>
<reference evidence="3" key="2">
    <citation type="submission" date="2015-01" db="EMBL/GenBank/DDBJ databases">
        <title>Evolutionary Origins and Diversification of the Mycorrhizal Mutualists.</title>
        <authorList>
            <consortium name="DOE Joint Genome Institute"/>
            <consortium name="Mycorrhizal Genomics Consortium"/>
            <person name="Kohler A."/>
            <person name="Kuo A."/>
            <person name="Nagy L.G."/>
            <person name="Floudas D."/>
            <person name="Copeland A."/>
            <person name="Barry K.W."/>
            <person name="Cichocki N."/>
            <person name="Veneault-Fourrey C."/>
            <person name="LaButti K."/>
            <person name="Lindquist E.A."/>
            <person name="Lipzen A."/>
            <person name="Lundell T."/>
            <person name="Morin E."/>
            <person name="Murat C."/>
            <person name="Riley R."/>
            <person name="Ohm R."/>
            <person name="Sun H."/>
            <person name="Tunlid A."/>
            <person name="Henrissat B."/>
            <person name="Grigoriev I.V."/>
            <person name="Hibbett D.S."/>
            <person name="Martin F."/>
        </authorList>
    </citation>
    <scope>NUCLEOTIDE SEQUENCE [LARGE SCALE GENOMIC DNA]</scope>
    <source>
        <strain evidence="3">MUT 4182</strain>
    </source>
</reference>
<feature type="signal peptide" evidence="1">
    <location>
        <begin position="1"/>
        <end position="17"/>
    </location>
</feature>
<dbReference type="OrthoDB" id="3282210at2759"/>
<keyword evidence="3" id="KW-1185">Reference proteome</keyword>
<dbReference type="HOGENOM" id="CLU_049657_0_0_1"/>
<evidence type="ECO:0000256" key="1">
    <source>
        <dbReference type="SAM" id="SignalP"/>
    </source>
</evidence>
<evidence type="ECO:0000313" key="2">
    <source>
        <dbReference type="EMBL" id="KIO25800.1"/>
    </source>
</evidence>
<reference evidence="2 3" key="1">
    <citation type="submission" date="2014-04" db="EMBL/GenBank/DDBJ databases">
        <authorList>
            <consortium name="DOE Joint Genome Institute"/>
            <person name="Kuo A."/>
            <person name="Girlanda M."/>
            <person name="Perotto S."/>
            <person name="Kohler A."/>
            <person name="Nagy L.G."/>
            <person name="Floudas D."/>
            <person name="Copeland A."/>
            <person name="Barry K.W."/>
            <person name="Cichocki N."/>
            <person name="Veneault-Fourrey C."/>
            <person name="LaButti K."/>
            <person name="Lindquist E.A."/>
            <person name="Lipzen A."/>
            <person name="Lundell T."/>
            <person name="Morin E."/>
            <person name="Murat C."/>
            <person name="Sun H."/>
            <person name="Tunlid A."/>
            <person name="Henrissat B."/>
            <person name="Grigoriev I.V."/>
            <person name="Hibbett D.S."/>
            <person name="Martin F."/>
            <person name="Nordberg H.P."/>
            <person name="Cantor M.N."/>
            <person name="Hua S.X."/>
        </authorList>
    </citation>
    <scope>NUCLEOTIDE SEQUENCE [LARGE SCALE GENOMIC DNA]</scope>
    <source>
        <strain evidence="2 3">MUT 4182</strain>
    </source>
</reference>
<dbReference type="AlphaFoldDB" id="A0A0C3Q7Y1"/>
<protein>
    <submittedName>
        <fullName evidence="2">Uncharacterized protein</fullName>
    </submittedName>
</protein>
<dbReference type="Proteomes" id="UP000054248">
    <property type="component" value="Unassembled WGS sequence"/>
</dbReference>
<sequence length="350" mass="39294">MFPFFITMVVAWSWTLPQDWVDHMCNTQELMRDRTGGKAGILWTTMFKPMFDMSDVPGRDISCLLPTKRVQGRHELRGVRVKYLTNPDVLIADAWSGLSWLISVAATCDPSPRDKDWFLELLVVCSILLAKVASAKKLPIPRVVHILWTSDGTLALDAPSPSDDLGSPDYIHALGSTTPVSGNISFNLLRDHRQTTILSIIRERKGEAAVDRMVQNSQHDNLGKCAETLPYISILFLEAESTNAKSVTGAAFKPSVLVEKQAAINQLLTAEPYSRMEALNFLHVAGFETACTNCLAMMEAADLAYEQYKRNQDTYERYLSSRWDKRKNIMWARTVTQKPALLGEVGRLQQ</sequence>
<dbReference type="EMBL" id="KN823035">
    <property type="protein sequence ID" value="KIO25800.1"/>
    <property type="molecule type" value="Genomic_DNA"/>
</dbReference>
<name>A0A0C3Q7Y1_9AGAM</name>
<feature type="chain" id="PRO_5002177326" evidence="1">
    <location>
        <begin position="18"/>
        <end position="350"/>
    </location>
</feature>